<gene>
    <name evidence="2" type="ORF">M0812_23271</name>
</gene>
<name>A0AAV7YS42_9EUKA</name>
<dbReference type="Proteomes" id="UP001146793">
    <property type="component" value="Unassembled WGS sequence"/>
</dbReference>
<organism evidence="2 3">
    <name type="scientific">Anaeramoeba flamelloides</name>
    <dbReference type="NCBI Taxonomy" id="1746091"/>
    <lineage>
        <taxon>Eukaryota</taxon>
        <taxon>Metamonada</taxon>
        <taxon>Anaeramoebidae</taxon>
        <taxon>Anaeramoeba</taxon>
    </lineage>
</organism>
<feature type="compositionally biased region" description="Polar residues" evidence="1">
    <location>
        <begin position="403"/>
        <end position="422"/>
    </location>
</feature>
<evidence type="ECO:0000256" key="1">
    <source>
        <dbReference type="SAM" id="MobiDB-lite"/>
    </source>
</evidence>
<comment type="caution">
    <text evidence="2">The sequence shown here is derived from an EMBL/GenBank/DDBJ whole genome shotgun (WGS) entry which is preliminary data.</text>
</comment>
<sequence>MDFTINLNRTNSKVFEKKFSPNERKTNNISLLKLEKINQQLQTHLKQSEDNQAKKKPNEKFSPMKKIRNLLNKSTEKQELSLLKDSKQKEEPKKNKNKKYHNKNVLGTVCTNLKKRLILHHQYLQNIYQLLLSLTMKQRAQIIQSLTIRLRLVLNNQTISPFSPLVESQSQQTNFYLLIMKCLNLQDITYFDPLFCRNTLLEIIKTIPEDELLPLPFFLEYLLDYDRCNFSNLKKYLQFKEHFSIWINLILLWKHDIENNLFSISDISRTFGNEIAKRTLSRTDRLNIHKPFPNIRNLQKANKARNKPYDLRRTGSFTGRPHSKNLDMKMKYIGLGKNNKKMERFNSIKKKTIIKSISNSEEMFRILKNQNISEDFEQNSLSHFSNETSDRNEEQKNNFNKWQNINKSNQDGNNLSISTSDSFEIYNNDNDEDNINSNNNANENNDTNGINNKKPSSISSSTTTTTTSSTNTTSKSMTNSFSSSSDIDKSEDLSLNKNDSIKSMSGSGSGSESESEYFGLEEYQIKLTKNDENKDNEEFEFEFNNIENINNHSILTKKKEIIENQVNTELNLNENQNKDNVLENKKVEAKEEAGEETNRKEKSTGEEDEELSDYDFDDFHFKQKEFKTMRETVWITTEKRIKMNTEFKPIEKQKNKKNKNSIWNNKIIKSIDDSRIWVKVIFRLTQTKLIISKATNSKKKKIGVIPLNSILIYQKNNIFYENGLPKKFLTDEEIEEQEQEYRLKKKIRKKK</sequence>
<feature type="region of interest" description="Disordered" evidence="1">
    <location>
        <begin position="403"/>
        <end position="517"/>
    </location>
</feature>
<feature type="region of interest" description="Disordered" evidence="1">
    <location>
        <begin position="573"/>
        <end position="611"/>
    </location>
</feature>
<feature type="region of interest" description="Disordered" evidence="1">
    <location>
        <begin position="78"/>
        <end position="100"/>
    </location>
</feature>
<evidence type="ECO:0000313" key="3">
    <source>
        <dbReference type="Proteomes" id="UP001146793"/>
    </source>
</evidence>
<reference evidence="2" key="1">
    <citation type="submission" date="2022-08" db="EMBL/GenBank/DDBJ databases">
        <title>Novel sulphate-reducing endosymbionts in the free-living metamonad Anaeramoeba.</title>
        <authorList>
            <person name="Jerlstrom-Hultqvist J."/>
            <person name="Cepicka I."/>
            <person name="Gallot-Lavallee L."/>
            <person name="Salas-Leiva D."/>
            <person name="Curtis B.A."/>
            <person name="Zahonova K."/>
            <person name="Pipaliya S."/>
            <person name="Dacks J."/>
            <person name="Roger A.J."/>
        </authorList>
    </citation>
    <scope>NUCLEOTIDE SEQUENCE</scope>
    <source>
        <strain evidence="2">Busselton2</strain>
    </source>
</reference>
<feature type="compositionally biased region" description="Basic and acidic residues" evidence="1">
    <location>
        <begin position="576"/>
        <end position="605"/>
    </location>
</feature>
<proteinExistence type="predicted"/>
<feature type="compositionally biased region" description="Basic and acidic residues" evidence="1">
    <location>
        <begin position="78"/>
        <end position="94"/>
    </location>
</feature>
<dbReference type="AlphaFoldDB" id="A0AAV7YS42"/>
<feature type="compositionally biased region" description="Low complexity" evidence="1">
    <location>
        <begin position="435"/>
        <end position="485"/>
    </location>
</feature>
<dbReference type="EMBL" id="JANTQA010000051">
    <property type="protein sequence ID" value="KAJ3430269.1"/>
    <property type="molecule type" value="Genomic_DNA"/>
</dbReference>
<evidence type="ECO:0000313" key="2">
    <source>
        <dbReference type="EMBL" id="KAJ3430269.1"/>
    </source>
</evidence>
<protein>
    <submittedName>
        <fullName evidence="2">Ribonuclease mrp protein subunit snm1</fullName>
    </submittedName>
</protein>
<feature type="compositionally biased region" description="Polar residues" evidence="1">
    <location>
        <begin position="495"/>
        <end position="504"/>
    </location>
</feature>
<feature type="compositionally biased region" description="Basic and acidic residues" evidence="1">
    <location>
        <begin position="46"/>
        <end position="59"/>
    </location>
</feature>
<accession>A0AAV7YS42</accession>
<feature type="region of interest" description="Disordered" evidence="1">
    <location>
        <begin position="44"/>
        <end position="65"/>
    </location>
</feature>